<feature type="chain" id="PRO_5046032796" evidence="1">
    <location>
        <begin position="22"/>
        <end position="131"/>
    </location>
</feature>
<accession>A0ABR9G764</accession>
<dbReference type="Proteomes" id="UP000651010">
    <property type="component" value="Unassembled WGS sequence"/>
</dbReference>
<evidence type="ECO:0000313" key="3">
    <source>
        <dbReference type="Proteomes" id="UP000651010"/>
    </source>
</evidence>
<reference evidence="2 3" key="1">
    <citation type="submission" date="2020-09" db="EMBL/GenBank/DDBJ databases">
        <title>Dyella sp. 7MK23 isolated from forest soil.</title>
        <authorList>
            <person name="Fu J."/>
        </authorList>
    </citation>
    <scope>NUCLEOTIDE SEQUENCE [LARGE SCALE GENOMIC DNA]</scope>
    <source>
        <strain evidence="2 3">7MK23</strain>
    </source>
</reference>
<sequence length="131" mass="13994">MKLPVAILLAGALAISQAAHADKVWNDNANSTINNWISGMYAGIGGELGTVLQDCQRAQAIDCQVTIQANGGVHVSASDDQNHFTVRFAGAHVQYDACHIYPKNPGNASDKSLRGANCYDPGHVAHYYKLN</sequence>
<dbReference type="RefSeq" id="WP_192554742.1">
    <property type="nucleotide sequence ID" value="NZ_JACZZA010000002.1"/>
</dbReference>
<keyword evidence="3" id="KW-1185">Reference proteome</keyword>
<comment type="caution">
    <text evidence="2">The sequence shown here is derived from an EMBL/GenBank/DDBJ whole genome shotgun (WGS) entry which is preliminary data.</text>
</comment>
<evidence type="ECO:0000256" key="1">
    <source>
        <dbReference type="SAM" id="SignalP"/>
    </source>
</evidence>
<feature type="signal peptide" evidence="1">
    <location>
        <begin position="1"/>
        <end position="21"/>
    </location>
</feature>
<organism evidence="2 3">
    <name type="scientific">Dyella acidiphila</name>
    <dbReference type="NCBI Taxonomy" id="2775866"/>
    <lineage>
        <taxon>Bacteria</taxon>
        <taxon>Pseudomonadati</taxon>
        <taxon>Pseudomonadota</taxon>
        <taxon>Gammaproteobacteria</taxon>
        <taxon>Lysobacterales</taxon>
        <taxon>Rhodanobacteraceae</taxon>
        <taxon>Dyella</taxon>
    </lineage>
</organism>
<protein>
    <submittedName>
        <fullName evidence="2">Uncharacterized protein</fullName>
    </submittedName>
</protein>
<proteinExistence type="predicted"/>
<evidence type="ECO:0000313" key="2">
    <source>
        <dbReference type="EMBL" id="MBE1159892.1"/>
    </source>
</evidence>
<dbReference type="EMBL" id="JACZZA010000002">
    <property type="protein sequence ID" value="MBE1159892.1"/>
    <property type="molecule type" value="Genomic_DNA"/>
</dbReference>
<gene>
    <name evidence="2" type="ORF">IGX34_05805</name>
</gene>
<keyword evidence="1" id="KW-0732">Signal</keyword>
<name>A0ABR9G764_9GAMM</name>